<name>A0ABY3B2F2_9BACL</name>
<feature type="domain" description="NAD-dependent epimerase/dehydratase" evidence="2">
    <location>
        <begin position="3"/>
        <end position="228"/>
    </location>
</feature>
<dbReference type="Gene3D" id="3.90.25.10">
    <property type="entry name" value="UDP-galactose 4-epimerase, domain 1"/>
    <property type="match status" value="1"/>
</dbReference>
<dbReference type="PANTHER" id="PTHR43000">
    <property type="entry name" value="DTDP-D-GLUCOSE 4,6-DEHYDRATASE-RELATED"/>
    <property type="match status" value="1"/>
</dbReference>
<dbReference type="RefSeq" id="WP_142613413.1">
    <property type="nucleotide sequence ID" value="NZ_VIJZ01000006.1"/>
</dbReference>
<dbReference type="InterPro" id="IPR036291">
    <property type="entry name" value="NAD(P)-bd_dom_sf"/>
</dbReference>
<gene>
    <name evidence="3" type="ORF">FKV70_15575</name>
</gene>
<dbReference type="SUPFAM" id="SSF51735">
    <property type="entry name" value="NAD(P)-binding Rossmann-fold domains"/>
    <property type="match status" value="1"/>
</dbReference>
<evidence type="ECO:0000313" key="3">
    <source>
        <dbReference type="EMBL" id="TQR97896.1"/>
    </source>
</evidence>
<organism evidence="3 4">
    <name type="scientific">Paenibacillus ottowii</name>
    <dbReference type="NCBI Taxonomy" id="2315729"/>
    <lineage>
        <taxon>Bacteria</taxon>
        <taxon>Bacillati</taxon>
        <taxon>Bacillota</taxon>
        <taxon>Bacilli</taxon>
        <taxon>Bacillales</taxon>
        <taxon>Paenibacillaceae</taxon>
        <taxon>Paenibacillus</taxon>
    </lineage>
</organism>
<comment type="similarity">
    <text evidence="1">Belongs to the NAD(P)-dependent epimerase/dehydratase family.</text>
</comment>
<protein>
    <submittedName>
        <fullName evidence="3">NAD-dependent epimerase/dehydratase family protein</fullName>
    </submittedName>
</protein>
<dbReference type="Pfam" id="PF01370">
    <property type="entry name" value="Epimerase"/>
    <property type="match status" value="1"/>
</dbReference>
<evidence type="ECO:0000259" key="2">
    <source>
        <dbReference type="Pfam" id="PF01370"/>
    </source>
</evidence>
<dbReference type="Gene3D" id="3.40.50.720">
    <property type="entry name" value="NAD(P)-binding Rossmann-like Domain"/>
    <property type="match status" value="1"/>
</dbReference>
<dbReference type="InterPro" id="IPR001509">
    <property type="entry name" value="Epimerase_deHydtase"/>
</dbReference>
<accession>A0ABY3B2F2</accession>
<dbReference type="EMBL" id="VIJZ01000006">
    <property type="protein sequence ID" value="TQR97896.1"/>
    <property type="molecule type" value="Genomic_DNA"/>
</dbReference>
<sequence length="311" mass="33596">MKALVTGGAGFIGSQLVRALADSGIRVLVLDNLTTGNAANVDPRAVMHVADIRSAEARTLLIRESPDIVFHLAAQADVQQSIHHPDEDADVNVLGTIHLLQACRDAGVSKIIFASTSGVYGELQKQCIQEDDPVGPISGYGLSKLTAESYIRLFYRLYGLNYTILRYGNVYGPGQAAKGEGGVVAIFIERLKKGSPLLIHGDGTQTRDFVYVKDVVRANMAAIHAADQRTVHVSTGRTTSINRLAYDLLKLHGSSVRPVYSPARAGDIRHSCLSNAVARHWLRWEPLYGISAGLRETYVSSMGTDKEGSQG</sequence>
<keyword evidence="4" id="KW-1185">Reference proteome</keyword>
<reference evidence="3 4" key="1">
    <citation type="submission" date="2019-07" db="EMBL/GenBank/DDBJ databases">
        <title>Paenibacillus ottowii sp. nov. isolated from a fermentation system processing bovine manure.</title>
        <authorList>
            <person name="Velazquez L.F."/>
            <person name="Rajbanshi S."/>
            <person name="Guan S."/>
            <person name="Hinchee M."/>
            <person name="Welsh A."/>
        </authorList>
    </citation>
    <scope>NUCLEOTIDE SEQUENCE [LARGE SCALE GENOMIC DNA]</scope>
    <source>
        <strain evidence="3 4">MS2379</strain>
    </source>
</reference>
<evidence type="ECO:0000256" key="1">
    <source>
        <dbReference type="ARBA" id="ARBA00007637"/>
    </source>
</evidence>
<evidence type="ECO:0000313" key="4">
    <source>
        <dbReference type="Proteomes" id="UP000319219"/>
    </source>
</evidence>
<comment type="caution">
    <text evidence="3">The sequence shown here is derived from an EMBL/GenBank/DDBJ whole genome shotgun (WGS) entry which is preliminary data.</text>
</comment>
<dbReference type="Proteomes" id="UP000319219">
    <property type="component" value="Unassembled WGS sequence"/>
</dbReference>
<proteinExistence type="inferred from homology"/>